<dbReference type="Proteomes" id="UP000629963">
    <property type="component" value="Unassembled WGS sequence"/>
</dbReference>
<name>A0ABR7J4S6_9FLAO</name>
<dbReference type="EMBL" id="JACRUJ010000001">
    <property type="protein sequence ID" value="MBC5840433.1"/>
    <property type="molecule type" value="Genomic_DNA"/>
</dbReference>
<evidence type="ECO:0000313" key="2">
    <source>
        <dbReference type="Proteomes" id="UP000629963"/>
    </source>
</evidence>
<evidence type="ECO:0000313" key="1">
    <source>
        <dbReference type="EMBL" id="MBC5840433.1"/>
    </source>
</evidence>
<sequence>MNTENEYGFDNPFDSSSNDQYINPSDNPFINQEISIGSCLNDPSQNYEEQEELEEESIEVPLYDLTLDSEENFQDGIETKYILLPINKDGVVNESSYTPLLNAGGKIVVNNDGFRENLDIISDIFIIDYNTMFGLRLLVFQKYNSKYFSCDERVFFETLLIKFHAFRFKPFYISYPTIFNELGIKKDRAITISRKFQRLGFLKTEIKTKLIDGRPSQVTYYHLDTDKILELLPKIYIEEHFEDIDRDIKKYLEPALKKVSVPTEKIDITNIMQ</sequence>
<proteinExistence type="predicted"/>
<reference evidence="1 2" key="1">
    <citation type="submission" date="2020-08" db="EMBL/GenBank/DDBJ databases">
        <title>Description of novel Flavobacterium F-380 isolate.</title>
        <authorList>
            <person name="Saticioglu I.B."/>
            <person name="Duman M."/>
            <person name="Altun S."/>
        </authorList>
    </citation>
    <scope>NUCLEOTIDE SEQUENCE [LARGE SCALE GENOMIC DNA]</scope>
    <source>
        <strain evidence="1 2">F-380</strain>
    </source>
</reference>
<accession>A0ABR7J4S6</accession>
<organism evidence="1 2">
    <name type="scientific">Flavobacterium kayseriense</name>
    <dbReference type="NCBI Taxonomy" id="2764714"/>
    <lineage>
        <taxon>Bacteria</taxon>
        <taxon>Pseudomonadati</taxon>
        <taxon>Bacteroidota</taxon>
        <taxon>Flavobacteriia</taxon>
        <taxon>Flavobacteriales</taxon>
        <taxon>Flavobacteriaceae</taxon>
        <taxon>Flavobacterium</taxon>
    </lineage>
</organism>
<comment type="caution">
    <text evidence="1">The sequence shown here is derived from an EMBL/GenBank/DDBJ whole genome shotgun (WGS) entry which is preliminary data.</text>
</comment>
<gene>
    <name evidence="1" type="ORF">H8R23_03365</name>
</gene>
<keyword evidence="2" id="KW-1185">Reference proteome</keyword>
<protein>
    <submittedName>
        <fullName evidence="1">Uncharacterized protein</fullName>
    </submittedName>
</protein>
<dbReference type="RefSeq" id="WP_187009008.1">
    <property type="nucleotide sequence ID" value="NZ_JACRUI010000001.1"/>
</dbReference>